<evidence type="ECO:0000256" key="3">
    <source>
        <dbReference type="ARBA" id="ARBA00022737"/>
    </source>
</evidence>
<feature type="compositionally biased region" description="Low complexity" evidence="8">
    <location>
        <begin position="47"/>
        <end position="59"/>
    </location>
</feature>
<dbReference type="FunFam" id="3.30.160.60:FF:000624">
    <property type="entry name" value="zinc finger protein 697"/>
    <property type="match status" value="1"/>
</dbReference>
<evidence type="ECO:0000256" key="4">
    <source>
        <dbReference type="ARBA" id="ARBA00022771"/>
    </source>
</evidence>
<dbReference type="PANTHER" id="PTHR23235">
    <property type="entry name" value="KRUEPPEL-LIKE TRANSCRIPTION FACTOR"/>
    <property type="match status" value="1"/>
</dbReference>
<dbReference type="SUPFAM" id="SSF57667">
    <property type="entry name" value="beta-beta-alpha zinc fingers"/>
    <property type="match status" value="2"/>
</dbReference>
<sequence>MERYLKNEPRLTSYRKLPIDMEPWDQVILRSPEDSCTSSAESTDGGSNPSSLTSSPTSTMRKKDEDSNPVEKLARLNIDDTMSVHSISSYSSVSSAVSWDSNSSDPGVATSPTKSKDPFALRLVAGLGQTSVVSITCDGSPLGEKRSKSAFSFFMPRGDELAYTCKASPPKSSSRQRTDLSPDPKRRIHKCPYDGCKKVYTKSSHLKAHLRTHTGEKPYKCTWEGCEWRFARSDELTRHYRKHTGSKPFQCRFCDRCFSRSDHLALHMKRHPQGHHSVEAISITTGQHNTVPT</sequence>
<dbReference type="InterPro" id="IPR013087">
    <property type="entry name" value="Znf_C2H2_type"/>
</dbReference>
<name>A0AAD9JF70_9ANNE</name>
<evidence type="ECO:0000256" key="1">
    <source>
        <dbReference type="ARBA" id="ARBA00004123"/>
    </source>
</evidence>
<accession>A0AAD9JF70</accession>
<feature type="region of interest" description="Disordered" evidence="8">
    <location>
        <begin position="28"/>
        <end position="69"/>
    </location>
</feature>
<evidence type="ECO:0000256" key="2">
    <source>
        <dbReference type="ARBA" id="ARBA00022723"/>
    </source>
</evidence>
<dbReference type="InterPro" id="IPR036236">
    <property type="entry name" value="Znf_C2H2_sf"/>
</dbReference>
<dbReference type="GO" id="GO:0005634">
    <property type="term" value="C:nucleus"/>
    <property type="evidence" value="ECO:0007669"/>
    <property type="project" value="UniProtKB-SubCell"/>
</dbReference>
<evidence type="ECO:0000256" key="8">
    <source>
        <dbReference type="SAM" id="MobiDB-lite"/>
    </source>
</evidence>
<dbReference type="PROSITE" id="PS50157">
    <property type="entry name" value="ZINC_FINGER_C2H2_2"/>
    <property type="match status" value="3"/>
</dbReference>
<feature type="domain" description="C2H2-type" evidence="9">
    <location>
        <begin position="189"/>
        <end position="218"/>
    </location>
</feature>
<dbReference type="EMBL" id="JAODUP010000361">
    <property type="protein sequence ID" value="KAK2151513.1"/>
    <property type="molecule type" value="Genomic_DNA"/>
</dbReference>
<dbReference type="AlphaFoldDB" id="A0AAD9JF70"/>
<keyword evidence="5" id="KW-0862">Zinc</keyword>
<comment type="subcellular location">
    <subcellularLocation>
        <location evidence="1">Nucleus</location>
    </subcellularLocation>
</comment>
<evidence type="ECO:0000313" key="10">
    <source>
        <dbReference type="EMBL" id="KAK2151513.1"/>
    </source>
</evidence>
<dbReference type="Gene3D" id="3.30.160.60">
    <property type="entry name" value="Classic Zinc Finger"/>
    <property type="match status" value="3"/>
</dbReference>
<evidence type="ECO:0000256" key="6">
    <source>
        <dbReference type="ARBA" id="ARBA00023242"/>
    </source>
</evidence>
<keyword evidence="2" id="KW-0479">Metal-binding</keyword>
<evidence type="ECO:0000259" key="9">
    <source>
        <dbReference type="PROSITE" id="PS50157"/>
    </source>
</evidence>
<feature type="domain" description="C2H2-type" evidence="9">
    <location>
        <begin position="219"/>
        <end position="248"/>
    </location>
</feature>
<dbReference type="SMART" id="SM00355">
    <property type="entry name" value="ZnF_C2H2"/>
    <property type="match status" value="3"/>
</dbReference>
<dbReference type="PROSITE" id="PS00028">
    <property type="entry name" value="ZINC_FINGER_C2H2_1"/>
    <property type="match status" value="3"/>
</dbReference>
<keyword evidence="6" id="KW-0539">Nucleus</keyword>
<feature type="region of interest" description="Disordered" evidence="8">
    <location>
        <begin position="165"/>
        <end position="184"/>
    </location>
</feature>
<dbReference type="PANTHER" id="PTHR23235:SF150">
    <property type="entry name" value="KRUEPPEL-LIKE FACTOR LUNA"/>
    <property type="match status" value="1"/>
</dbReference>
<reference evidence="10" key="1">
    <citation type="journal article" date="2023" name="Mol. Biol. Evol.">
        <title>Third-Generation Sequencing Reveals the Adaptive Role of the Epigenome in Three Deep-Sea Polychaetes.</title>
        <authorList>
            <person name="Perez M."/>
            <person name="Aroh O."/>
            <person name="Sun Y."/>
            <person name="Lan Y."/>
            <person name="Juniper S.K."/>
            <person name="Young C.R."/>
            <person name="Angers B."/>
            <person name="Qian P.Y."/>
        </authorList>
    </citation>
    <scope>NUCLEOTIDE SEQUENCE</scope>
    <source>
        <strain evidence="10">P08H-3</strain>
    </source>
</reference>
<evidence type="ECO:0000256" key="7">
    <source>
        <dbReference type="PROSITE-ProRule" id="PRU00042"/>
    </source>
</evidence>
<keyword evidence="11" id="KW-1185">Reference proteome</keyword>
<dbReference type="GO" id="GO:0008270">
    <property type="term" value="F:zinc ion binding"/>
    <property type="evidence" value="ECO:0007669"/>
    <property type="project" value="UniProtKB-KW"/>
</dbReference>
<dbReference type="Proteomes" id="UP001208570">
    <property type="component" value="Unassembled WGS sequence"/>
</dbReference>
<dbReference type="FunFam" id="3.30.160.60:FF:000018">
    <property type="entry name" value="Krueppel-like factor 15"/>
    <property type="match status" value="1"/>
</dbReference>
<feature type="compositionally biased region" description="Polar residues" evidence="8">
    <location>
        <begin position="34"/>
        <end position="46"/>
    </location>
</feature>
<feature type="domain" description="C2H2-type" evidence="9">
    <location>
        <begin position="249"/>
        <end position="271"/>
    </location>
</feature>
<protein>
    <recommendedName>
        <fullName evidence="9">C2H2-type domain-containing protein</fullName>
    </recommendedName>
</protein>
<dbReference type="Pfam" id="PF00096">
    <property type="entry name" value="zf-C2H2"/>
    <property type="match status" value="3"/>
</dbReference>
<gene>
    <name evidence="10" type="ORF">LSH36_361g06028</name>
</gene>
<dbReference type="GO" id="GO:0000978">
    <property type="term" value="F:RNA polymerase II cis-regulatory region sequence-specific DNA binding"/>
    <property type="evidence" value="ECO:0007669"/>
    <property type="project" value="TreeGrafter"/>
</dbReference>
<evidence type="ECO:0000256" key="5">
    <source>
        <dbReference type="ARBA" id="ARBA00022833"/>
    </source>
</evidence>
<organism evidence="10 11">
    <name type="scientific">Paralvinella palmiformis</name>
    <dbReference type="NCBI Taxonomy" id="53620"/>
    <lineage>
        <taxon>Eukaryota</taxon>
        <taxon>Metazoa</taxon>
        <taxon>Spiralia</taxon>
        <taxon>Lophotrochozoa</taxon>
        <taxon>Annelida</taxon>
        <taxon>Polychaeta</taxon>
        <taxon>Sedentaria</taxon>
        <taxon>Canalipalpata</taxon>
        <taxon>Terebellida</taxon>
        <taxon>Terebelliformia</taxon>
        <taxon>Alvinellidae</taxon>
        <taxon>Paralvinella</taxon>
    </lineage>
</organism>
<keyword evidence="3" id="KW-0677">Repeat</keyword>
<keyword evidence="4 7" id="KW-0863">Zinc-finger</keyword>
<dbReference type="FunFam" id="3.30.160.60:FF:000021">
    <property type="entry name" value="Basic krueppel-like factor 3"/>
    <property type="match status" value="1"/>
</dbReference>
<proteinExistence type="predicted"/>
<evidence type="ECO:0000313" key="11">
    <source>
        <dbReference type="Proteomes" id="UP001208570"/>
    </source>
</evidence>
<dbReference type="GO" id="GO:0000981">
    <property type="term" value="F:DNA-binding transcription factor activity, RNA polymerase II-specific"/>
    <property type="evidence" value="ECO:0007669"/>
    <property type="project" value="TreeGrafter"/>
</dbReference>
<feature type="region of interest" description="Disordered" evidence="8">
    <location>
        <begin position="96"/>
        <end position="115"/>
    </location>
</feature>
<comment type="caution">
    <text evidence="10">The sequence shown here is derived from an EMBL/GenBank/DDBJ whole genome shotgun (WGS) entry which is preliminary data.</text>
</comment>